<accession>A0A1J8QMK0</accession>
<name>A0A1J8QMK0_9AGAM</name>
<dbReference type="Proteomes" id="UP000183567">
    <property type="component" value="Unassembled WGS sequence"/>
</dbReference>
<organism evidence="2 3">
    <name type="scientific">Rhizopogon vesiculosus</name>
    <dbReference type="NCBI Taxonomy" id="180088"/>
    <lineage>
        <taxon>Eukaryota</taxon>
        <taxon>Fungi</taxon>
        <taxon>Dikarya</taxon>
        <taxon>Basidiomycota</taxon>
        <taxon>Agaricomycotina</taxon>
        <taxon>Agaricomycetes</taxon>
        <taxon>Agaricomycetidae</taxon>
        <taxon>Boletales</taxon>
        <taxon>Suillineae</taxon>
        <taxon>Rhizopogonaceae</taxon>
        <taxon>Rhizopogon</taxon>
    </lineage>
</organism>
<evidence type="ECO:0000313" key="3">
    <source>
        <dbReference type="Proteomes" id="UP000183567"/>
    </source>
</evidence>
<gene>
    <name evidence="2" type="ORF">AZE42_07361</name>
</gene>
<proteinExistence type="predicted"/>
<keyword evidence="3" id="KW-1185">Reference proteome</keyword>
<protein>
    <submittedName>
        <fullName evidence="2">Uncharacterized protein</fullName>
    </submittedName>
</protein>
<dbReference type="AlphaFoldDB" id="A0A1J8QMK0"/>
<evidence type="ECO:0000256" key="1">
    <source>
        <dbReference type="SAM" id="MobiDB-lite"/>
    </source>
</evidence>
<feature type="region of interest" description="Disordered" evidence="1">
    <location>
        <begin position="79"/>
        <end position="101"/>
    </location>
</feature>
<comment type="caution">
    <text evidence="2">The sequence shown here is derived from an EMBL/GenBank/DDBJ whole genome shotgun (WGS) entry which is preliminary data.</text>
</comment>
<reference evidence="2 3" key="1">
    <citation type="submission" date="2016-03" db="EMBL/GenBank/DDBJ databases">
        <title>Comparative genomics of the ectomycorrhizal sister species Rhizopogon vinicolor and Rhizopogon vesiculosus (Basidiomycota: Boletales) reveals a divergence of the mating type B locus.</title>
        <authorList>
            <person name="Mujic A.B."/>
            <person name="Kuo A."/>
            <person name="Tritt A."/>
            <person name="Lipzen A."/>
            <person name="Chen C."/>
            <person name="Johnson J."/>
            <person name="Sharma A."/>
            <person name="Barry K."/>
            <person name="Grigoriev I.V."/>
            <person name="Spatafora J.W."/>
        </authorList>
    </citation>
    <scope>NUCLEOTIDE SEQUENCE [LARGE SCALE GENOMIC DNA]</scope>
    <source>
        <strain evidence="2 3">AM-OR11-056</strain>
    </source>
</reference>
<dbReference type="EMBL" id="LVVM01003552">
    <property type="protein sequence ID" value="OJA14632.1"/>
    <property type="molecule type" value="Genomic_DNA"/>
</dbReference>
<evidence type="ECO:0000313" key="2">
    <source>
        <dbReference type="EMBL" id="OJA14632.1"/>
    </source>
</evidence>
<sequence>MSTVFTQSQSHADVLYQNLERARSRMDGQFDTLQQALQQQMRERCHHEAREWQPDAAEAFLSGLDSTILAGTGFGRASHSQCRCSRPGTKVRKNGAVSNSR</sequence>